<proteinExistence type="predicted"/>
<comment type="caution">
    <text evidence="1">The sequence shown here is derived from an EMBL/GenBank/DDBJ whole genome shotgun (WGS) entry which is preliminary data.</text>
</comment>
<evidence type="ECO:0000313" key="1">
    <source>
        <dbReference type="EMBL" id="MBC6610490.1"/>
    </source>
</evidence>
<protein>
    <submittedName>
        <fullName evidence="1">Uncharacterized protein</fullName>
    </submittedName>
</protein>
<reference evidence="1 2" key="1">
    <citation type="submission" date="2020-08" db="EMBL/GenBank/DDBJ databases">
        <title>Hymenobacter sp.</title>
        <authorList>
            <person name="Kim M.K."/>
        </authorList>
    </citation>
    <scope>NUCLEOTIDE SEQUENCE [LARGE SCALE GENOMIC DNA]</scope>
    <source>
        <strain evidence="1 2">BT507</strain>
    </source>
</reference>
<evidence type="ECO:0000313" key="2">
    <source>
        <dbReference type="Proteomes" id="UP000622017"/>
    </source>
</evidence>
<gene>
    <name evidence="1" type="ORF">H8B15_06130</name>
</gene>
<dbReference type="EMBL" id="JACSCY010000003">
    <property type="protein sequence ID" value="MBC6610490.1"/>
    <property type="molecule type" value="Genomic_DNA"/>
</dbReference>
<organism evidence="1 2">
    <name type="scientific">Hymenobacter citatus</name>
    <dbReference type="NCBI Taxonomy" id="2763506"/>
    <lineage>
        <taxon>Bacteria</taxon>
        <taxon>Pseudomonadati</taxon>
        <taxon>Bacteroidota</taxon>
        <taxon>Cytophagia</taxon>
        <taxon>Cytophagales</taxon>
        <taxon>Hymenobacteraceae</taxon>
        <taxon>Hymenobacter</taxon>
    </lineage>
</organism>
<sequence length="125" mass="15099">MANKNDLSELLAEMLIRMDRQQVQIDKTNEILGTVANMQTRMLNQMDLIYQEQQRFNAKQEQFNARQEQFNDRQVQFNSRQEEVNLAILQELRLIKTDVRELKETVSNNHEERLRRLEDFMRRAS</sequence>
<dbReference type="RefSeq" id="WP_187318788.1">
    <property type="nucleotide sequence ID" value="NZ_JACSCY010000003.1"/>
</dbReference>
<keyword evidence="2" id="KW-1185">Reference proteome</keyword>
<dbReference type="Proteomes" id="UP000622017">
    <property type="component" value="Unassembled WGS sequence"/>
</dbReference>
<name>A0ABR7MHC0_9BACT</name>
<accession>A0ABR7MHC0</accession>